<dbReference type="EMBL" id="HACG01035394">
    <property type="protein sequence ID" value="CEK82259.1"/>
    <property type="molecule type" value="Transcribed_RNA"/>
</dbReference>
<gene>
    <name evidence="1" type="primary">ORF130543</name>
</gene>
<name>A0A0B7AMJ4_9EUPU</name>
<dbReference type="AlphaFoldDB" id="A0A0B7AMJ4"/>
<evidence type="ECO:0000313" key="1">
    <source>
        <dbReference type="EMBL" id="CEK82259.1"/>
    </source>
</evidence>
<reference evidence="1" key="1">
    <citation type="submission" date="2014-12" db="EMBL/GenBank/DDBJ databases">
        <title>Insight into the proteome of Arion vulgaris.</title>
        <authorList>
            <person name="Aradska J."/>
            <person name="Bulat T."/>
            <person name="Smidak R."/>
            <person name="Sarate P."/>
            <person name="Gangsoo J."/>
            <person name="Sialana F."/>
            <person name="Bilban M."/>
            <person name="Lubec G."/>
        </authorList>
    </citation>
    <scope>NUCLEOTIDE SEQUENCE</scope>
    <source>
        <tissue evidence="1">Skin</tissue>
    </source>
</reference>
<organism evidence="1">
    <name type="scientific">Arion vulgaris</name>
    <dbReference type="NCBI Taxonomy" id="1028688"/>
    <lineage>
        <taxon>Eukaryota</taxon>
        <taxon>Metazoa</taxon>
        <taxon>Spiralia</taxon>
        <taxon>Lophotrochozoa</taxon>
        <taxon>Mollusca</taxon>
        <taxon>Gastropoda</taxon>
        <taxon>Heterobranchia</taxon>
        <taxon>Euthyneura</taxon>
        <taxon>Panpulmonata</taxon>
        <taxon>Eupulmonata</taxon>
        <taxon>Stylommatophora</taxon>
        <taxon>Helicina</taxon>
        <taxon>Arionoidea</taxon>
        <taxon>Arionidae</taxon>
        <taxon>Arion</taxon>
    </lineage>
</organism>
<proteinExistence type="predicted"/>
<protein>
    <submittedName>
        <fullName evidence="1">Uncharacterized protein</fullName>
    </submittedName>
</protein>
<sequence>HKVMMTIYSCSKDESLDDRLLMLKGKDTRDNDSKTHKVLRAKNHMAIYSLVKKNILKMSTVPGINICKQMSPCLLSFSQRLDLTNSSRLQSKIFSV</sequence>
<feature type="non-terminal residue" evidence="1">
    <location>
        <position position="1"/>
    </location>
</feature>
<accession>A0A0B7AMJ4</accession>